<dbReference type="STRING" id="1036808.A0A0C3E5Z5"/>
<feature type="compositionally biased region" description="Polar residues" evidence="3">
    <location>
        <begin position="245"/>
        <end position="258"/>
    </location>
</feature>
<dbReference type="OrthoDB" id="6159137at2759"/>
<dbReference type="Proteomes" id="UP000053989">
    <property type="component" value="Unassembled WGS sequence"/>
</dbReference>
<feature type="region of interest" description="Disordered" evidence="3">
    <location>
        <begin position="1"/>
        <end position="103"/>
    </location>
</feature>
<evidence type="ECO:0000256" key="1">
    <source>
        <dbReference type="ARBA" id="ARBA00022884"/>
    </source>
</evidence>
<dbReference type="HOGENOM" id="CLU_056747_0_0_1"/>
<evidence type="ECO:0000313" key="6">
    <source>
        <dbReference type="Proteomes" id="UP000053989"/>
    </source>
</evidence>
<dbReference type="CDD" id="cd00590">
    <property type="entry name" value="RRM_SF"/>
    <property type="match status" value="1"/>
</dbReference>
<dbReference type="InParanoid" id="A0A0C3E5Z5"/>
<accession>A0A0C3E5Z5</accession>
<dbReference type="InterPro" id="IPR012677">
    <property type="entry name" value="Nucleotide-bd_a/b_plait_sf"/>
</dbReference>
<dbReference type="SMART" id="SM00360">
    <property type="entry name" value="RRM"/>
    <property type="match status" value="1"/>
</dbReference>
<dbReference type="GO" id="GO:0005634">
    <property type="term" value="C:nucleus"/>
    <property type="evidence" value="ECO:0007669"/>
    <property type="project" value="TreeGrafter"/>
</dbReference>
<proteinExistence type="predicted"/>
<feature type="domain" description="RRM" evidence="4">
    <location>
        <begin position="106"/>
        <end position="182"/>
    </location>
</feature>
<dbReference type="InterPro" id="IPR000504">
    <property type="entry name" value="RRM_dom"/>
</dbReference>
<dbReference type="GO" id="GO:0003729">
    <property type="term" value="F:mRNA binding"/>
    <property type="evidence" value="ECO:0007669"/>
    <property type="project" value="TreeGrafter"/>
</dbReference>
<dbReference type="InterPro" id="IPR051229">
    <property type="entry name" value="ALYREF_mRNA_export"/>
</dbReference>
<gene>
    <name evidence="5" type="ORF">SCLCIDRAFT_1213646</name>
</gene>
<sequence>MSLLARLSAPTDGGPVRAKSVNRASPYSRPPRPPKGDPDAQWSHDLYEDPSKPSLSARLTTSSAQPKKPDSVLVQRALREATAATSNPTNSSGPLSIKGASGSSGNVVQVEGLLKGTTAADVETIFQSCGTIVSSELASPQSSSNVVVRLTFKRPADAQSAVTKFDGQPADGRILRVRVVGAQAVSLPGRIAGVEEIVNGEGSVDVLMQENEGGSKMRSDSIVANNPRAIVLVAPPGADPRTYTRPPQANGTNNPARSNGQRWQRGGRGRRRGGAAINGGGGGMDVD</sequence>
<protein>
    <recommendedName>
        <fullName evidence="4">RRM domain-containing protein</fullName>
    </recommendedName>
</protein>
<keyword evidence="6" id="KW-1185">Reference proteome</keyword>
<dbReference type="PANTHER" id="PTHR19965">
    <property type="entry name" value="RNA AND EXPORT FACTOR BINDING PROTEIN"/>
    <property type="match status" value="1"/>
</dbReference>
<dbReference type="EMBL" id="KN822031">
    <property type="protein sequence ID" value="KIM63864.1"/>
    <property type="molecule type" value="Genomic_DNA"/>
</dbReference>
<dbReference type="PROSITE" id="PS50102">
    <property type="entry name" value="RRM"/>
    <property type="match status" value="1"/>
</dbReference>
<evidence type="ECO:0000256" key="2">
    <source>
        <dbReference type="PROSITE-ProRule" id="PRU00176"/>
    </source>
</evidence>
<dbReference type="Pfam" id="PF00076">
    <property type="entry name" value="RRM_1"/>
    <property type="match status" value="1"/>
</dbReference>
<evidence type="ECO:0000259" key="4">
    <source>
        <dbReference type="PROSITE" id="PS50102"/>
    </source>
</evidence>
<feature type="compositionally biased region" description="Polar residues" evidence="3">
    <location>
        <begin position="83"/>
        <end position="94"/>
    </location>
</feature>
<feature type="compositionally biased region" description="Gly residues" evidence="3">
    <location>
        <begin position="276"/>
        <end position="287"/>
    </location>
</feature>
<keyword evidence="1 2" id="KW-0694">RNA-binding</keyword>
<feature type="region of interest" description="Disordered" evidence="3">
    <location>
        <begin position="234"/>
        <end position="287"/>
    </location>
</feature>
<reference evidence="5 6" key="1">
    <citation type="submission" date="2014-04" db="EMBL/GenBank/DDBJ databases">
        <authorList>
            <consortium name="DOE Joint Genome Institute"/>
            <person name="Kuo A."/>
            <person name="Kohler A."/>
            <person name="Nagy L.G."/>
            <person name="Floudas D."/>
            <person name="Copeland A."/>
            <person name="Barry K.W."/>
            <person name="Cichocki N."/>
            <person name="Veneault-Fourrey C."/>
            <person name="LaButti K."/>
            <person name="Lindquist E.A."/>
            <person name="Lipzen A."/>
            <person name="Lundell T."/>
            <person name="Morin E."/>
            <person name="Murat C."/>
            <person name="Sun H."/>
            <person name="Tunlid A."/>
            <person name="Henrissat B."/>
            <person name="Grigoriev I.V."/>
            <person name="Hibbett D.S."/>
            <person name="Martin F."/>
            <person name="Nordberg H.P."/>
            <person name="Cantor M.N."/>
            <person name="Hua S.X."/>
        </authorList>
    </citation>
    <scope>NUCLEOTIDE SEQUENCE [LARGE SCALE GENOMIC DNA]</scope>
    <source>
        <strain evidence="5 6">Foug A</strain>
    </source>
</reference>
<feature type="compositionally biased region" description="Polar residues" evidence="3">
    <location>
        <begin position="53"/>
        <end position="65"/>
    </location>
</feature>
<dbReference type="InterPro" id="IPR035979">
    <property type="entry name" value="RBD_domain_sf"/>
</dbReference>
<organism evidence="5 6">
    <name type="scientific">Scleroderma citrinum Foug A</name>
    <dbReference type="NCBI Taxonomy" id="1036808"/>
    <lineage>
        <taxon>Eukaryota</taxon>
        <taxon>Fungi</taxon>
        <taxon>Dikarya</taxon>
        <taxon>Basidiomycota</taxon>
        <taxon>Agaricomycotina</taxon>
        <taxon>Agaricomycetes</taxon>
        <taxon>Agaricomycetidae</taxon>
        <taxon>Boletales</taxon>
        <taxon>Sclerodermatineae</taxon>
        <taxon>Sclerodermataceae</taxon>
        <taxon>Scleroderma</taxon>
    </lineage>
</organism>
<dbReference type="AlphaFoldDB" id="A0A0C3E5Z5"/>
<evidence type="ECO:0000313" key="5">
    <source>
        <dbReference type="EMBL" id="KIM63864.1"/>
    </source>
</evidence>
<dbReference type="SUPFAM" id="SSF54928">
    <property type="entry name" value="RNA-binding domain, RBD"/>
    <property type="match status" value="1"/>
</dbReference>
<name>A0A0C3E5Z5_9AGAM</name>
<reference evidence="6" key="2">
    <citation type="submission" date="2015-01" db="EMBL/GenBank/DDBJ databases">
        <title>Evolutionary Origins and Diversification of the Mycorrhizal Mutualists.</title>
        <authorList>
            <consortium name="DOE Joint Genome Institute"/>
            <consortium name="Mycorrhizal Genomics Consortium"/>
            <person name="Kohler A."/>
            <person name="Kuo A."/>
            <person name="Nagy L.G."/>
            <person name="Floudas D."/>
            <person name="Copeland A."/>
            <person name="Barry K.W."/>
            <person name="Cichocki N."/>
            <person name="Veneault-Fourrey C."/>
            <person name="LaButti K."/>
            <person name="Lindquist E.A."/>
            <person name="Lipzen A."/>
            <person name="Lundell T."/>
            <person name="Morin E."/>
            <person name="Murat C."/>
            <person name="Riley R."/>
            <person name="Ohm R."/>
            <person name="Sun H."/>
            <person name="Tunlid A."/>
            <person name="Henrissat B."/>
            <person name="Grigoriev I.V."/>
            <person name="Hibbett D.S."/>
            <person name="Martin F."/>
        </authorList>
    </citation>
    <scope>NUCLEOTIDE SEQUENCE [LARGE SCALE GENOMIC DNA]</scope>
    <source>
        <strain evidence="6">Foug A</strain>
    </source>
</reference>
<dbReference type="Gene3D" id="3.30.70.330">
    <property type="match status" value="1"/>
</dbReference>
<dbReference type="PANTHER" id="PTHR19965:SF82">
    <property type="entry name" value="THO COMPLEX SUBUNIT 4"/>
    <property type="match status" value="1"/>
</dbReference>
<evidence type="ECO:0000256" key="3">
    <source>
        <dbReference type="SAM" id="MobiDB-lite"/>
    </source>
</evidence>